<protein>
    <submittedName>
        <fullName evidence="2">Acetyltransferase</fullName>
    </submittedName>
</protein>
<proteinExistence type="predicted"/>
<dbReference type="WBParaSite" id="ACAC_0001428401-mRNA-1">
    <property type="protein sequence ID" value="ACAC_0001428401-mRNA-1"/>
    <property type="gene ID" value="ACAC_0001428401"/>
</dbReference>
<reference evidence="1" key="1">
    <citation type="submission" date="2012-09" db="EMBL/GenBank/DDBJ databases">
        <authorList>
            <person name="Martin A.A."/>
        </authorList>
    </citation>
    <scope>NUCLEOTIDE SEQUENCE</scope>
</reference>
<dbReference type="AlphaFoldDB" id="A0A0K0DR95"/>
<reference evidence="2" key="2">
    <citation type="submission" date="2017-02" db="UniProtKB">
        <authorList>
            <consortium name="WormBaseParasite"/>
        </authorList>
    </citation>
    <scope>IDENTIFICATION</scope>
</reference>
<name>A0A0K0DR95_ANGCA</name>
<dbReference type="Proteomes" id="UP000035642">
    <property type="component" value="Unassembled WGS sequence"/>
</dbReference>
<sequence>MALLAPMSKQNHLTIIKTQKLIDFVRECGQSLIRLRLETDPWNSVEYQLSDTDATAGSACLIYAHDNDAILQQLLIMPMFHVMNEDRPCPSTMTLRIGWREKPAMALQAAFHIAMTRHQRSQVQVLILVYGRRTYLKWCSRNAQDP</sequence>
<evidence type="ECO:0000313" key="2">
    <source>
        <dbReference type="WBParaSite" id="ACAC_0001428401-mRNA-1"/>
    </source>
</evidence>
<organism evidence="1 2">
    <name type="scientific">Angiostrongylus cantonensis</name>
    <name type="common">Rat lungworm</name>
    <dbReference type="NCBI Taxonomy" id="6313"/>
    <lineage>
        <taxon>Eukaryota</taxon>
        <taxon>Metazoa</taxon>
        <taxon>Ecdysozoa</taxon>
        <taxon>Nematoda</taxon>
        <taxon>Chromadorea</taxon>
        <taxon>Rhabditida</taxon>
        <taxon>Rhabditina</taxon>
        <taxon>Rhabditomorpha</taxon>
        <taxon>Strongyloidea</taxon>
        <taxon>Metastrongylidae</taxon>
        <taxon>Angiostrongylus</taxon>
    </lineage>
</organism>
<evidence type="ECO:0000313" key="1">
    <source>
        <dbReference type="Proteomes" id="UP000035642"/>
    </source>
</evidence>
<keyword evidence="1" id="KW-1185">Reference proteome</keyword>
<accession>A0A0K0DR95</accession>